<dbReference type="Gene3D" id="3.40.50.2300">
    <property type="match status" value="1"/>
</dbReference>
<dbReference type="EMBL" id="CAEZVY010000066">
    <property type="protein sequence ID" value="CAB4642776.1"/>
    <property type="molecule type" value="Genomic_DNA"/>
</dbReference>
<dbReference type="Pfam" id="PF00196">
    <property type="entry name" value="GerE"/>
    <property type="match status" value="1"/>
</dbReference>
<evidence type="ECO:0000256" key="1">
    <source>
        <dbReference type="ARBA" id="ARBA00023125"/>
    </source>
</evidence>
<feature type="domain" description="HTH luxR-type" evidence="2">
    <location>
        <begin position="91"/>
        <end position="150"/>
    </location>
</feature>
<dbReference type="GO" id="GO:0006355">
    <property type="term" value="P:regulation of DNA-templated transcription"/>
    <property type="evidence" value="ECO:0007669"/>
    <property type="project" value="InterPro"/>
</dbReference>
<evidence type="ECO:0000259" key="2">
    <source>
        <dbReference type="SMART" id="SM00421"/>
    </source>
</evidence>
<dbReference type="SMART" id="SM00421">
    <property type="entry name" value="HTH_LUXR"/>
    <property type="match status" value="1"/>
</dbReference>
<protein>
    <submittedName>
        <fullName evidence="3">Unannotated protein</fullName>
    </submittedName>
</protein>
<dbReference type="InterPro" id="IPR039420">
    <property type="entry name" value="WalR-like"/>
</dbReference>
<keyword evidence="1" id="KW-0238">DNA-binding</keyword>
<accession>A0A6J6K0J5</accession>
<reference evidence="3" key="1">
    <citation type="submission" date="2020-05" db="EMBL/GenBank/DDBJ databases">
        <authorList>
            <person name="Chiriac C."/>
            <person name="Salcher M."/>
            <person name="Ghai R."/>
            <person name="Kavagutti S V."/>
        </authorList>
    </citation>
    <scope>NUCLEOTIDE SEQUENCE</scope>
</reference>
<evidence type="ECO:0000313" key="3">
    <source>
        <dbReference type="EMBL" id="CAB4642776.1"/>
    </source>
</evidence>
<organism evidence="3">
    <name type="scientific">freshwater metagenome</name>
    <dbReference type="NCBI Taxonomy" id="449393"/>
    <lineage>
        <taxon>unclassified sequences</taxon>
        <taxon>metagenomes</taxon>
        <taxon>ecological metagenomes</taxon>
    </lineage>
</organism>
<dbReference type="InterPro" id="IPR036388">
    <property type="entry name" value="WH-like_DNA-bd_sf"/>
</dbReference>
<proteinExistence type="predicted"/>
<dbReference type="SUPFAM" id="SSF46894">
    <property type="entry name" value="C-terminal effector domain of the bipartite response regulators"/>
    <property type="match status" value="1"/>
</dbReference>
<name>A0A6J6K0J5_9ZZZZ</name>
<dbReference type="PANTHER" id="PTHR43214">
    <property type="entry name" value="TWO-COMPONENT RESPONSE REGULATOR"/>
    <property type="match status" value="1"/>
</dbReference>
<dbReference type="Gene3D" id="1.10.10.10">
    <property type="entry name" value="Winged helix-like DNA-binding domain superfamily/Winged helix DNA-binding domain"/>
    <property type="match status" value="1"/>
</dbReference>
<sequence>MLLDLALGAGPSGVHLAHALTERRPDVAILVLTKYPDAQSATSDGVDLPVGVGFLRKQLVSEPDQLVAAIEQVLADRPDQIRQDKSPRRTFPELPDKGIVVLRLLAEGHSNQEIAKRTSLSVKSVERWLERIYREMKLDTDGSVNLRVAAVRRYLKETGAADRG</sequence>
<dbReference type="InterPro" id="IPR000792">
    <property type="entry name" value="Tscrpt_reg_LuxR_C"/>
</dbReference>
<dbReference type="AlphaFoldDB" id="A0A6J6K0J5"/>
<gene>
    <name evidence="3" type="ORF">UFOPK2158_00741</name>
</gene>
<dbReference type="InterPro" id="IPR016032">
    <property type="entry name" value="Sig_transdc_resp-reg_C-effctor"/>
</dbReference>
<dbReference type="GO" id="GO:0003677">
    <property type="term" value="F:DNA binding"/>
    <property type="evidence" value="ECO:0007669"/>
    <property type="project" value="UniProtKB-KW"/>
</dbReference>